<dbReference type="Proteomes" id="UP001367508">
    <property type="component" value="Unassembled WGS sequence"/>
</dbReference>
<protein>
    <submittedName>
        <fullName evidence="2">Uncharacterized protein</fullName>
    </submittedName>
</protein>
<evidence type="ECO:0000313" key="2">
    <source>
        <dbReference type="EMBL" id="KAK7350420.1"/>
    </source>
</evidence>
<keyword evidence="3" id="KW-1185">Reference proteome</keyword>
<proteinExistence type="predicted"/>
<dbReference type="Pfam" id="PF03140">
    <property type="entry name" value="DUF247"/>
    <property type="match status" value="1"/>
</dbReference>
<keyword evidence="1" id="KW-1133">Transmembrane helix</keyword>
<dbReference type="PANTHER" id="PTHR31170">
    <property type="entry name" value="BNAC04G53230D PROTEIN"/>
    <property type="match status" value="1"/>
</dbReference>
<accession>A0AAN9QU10</accession>
<feature type="transmembrane region" description="Helical" evidence="1">
    <location>
        <begin position="414"/>
        <end position="432"/>
    </location>
</feature>
<dbReference type="AlphaFoldDB" id="A0AAN9QU10"/>
<dbReference type="InterPro" id="IPR004158">
    <property type="entry name" value="DUF247_pln"/>
</dbReference>
<gene>
    <name evidence="2" type="ORF">VNO77_09040</name>
</gene>
<reference evidence="2 3" key="1">
    <citation type="submission" date="2024-01" db="EMBL/GenBank/DDBJ databases">
        <title>The genomes of 5 underutilized Papilionoideae crops provide insights into root nodulation and disease resistanc.</title>
        <authorList>
            <person name="Jiang F."/>
        </authorList>
    </citation>
    <scope>NUCLEOTIDE SEQUENCE [LARGE SCALE GENOMIC DNA]</scope>
    <source>
        <strain evidence="2">LVBAO_FW01</strain>
        <tissue evidence="2">Leaves</tissue>
    </source>
</reference>
<dbReference type="EMBL" id="JAYMYQ010000002">
    <property type="protein sequence ID" value="KAK7350420.1"/>
    <property type="molecule type" value="Genomic_DNA"/>
</dbReference>
<keyword evidence="1" id="KW-0812">Transmembrane</keyword>
<name>A0AAN9QU10_CANGL</name>
<keyword evidence="1" id="KW-0472">Membrane</keyword>
<comment type="caution">
    <text evidence="2">The sequence shown here is derived from an EMBL/GenBank/DDBJ whole genome shotgun (WGS) entry which is preliminary data.</text>
</comment>
<dbReference type="PANTHER" id="PTHR31170:SF9">
    <property type="entry name" value="PROTEIN, PUTATIVE (DUF247)-RELATED"/>
    <property type="match status" value="1"/>
</dbReference>
<evidence type="ECO:0000256" key="1">
    <source>
        <dbReference type="SAM" id="Phobius"/>
    </source>
</evidence>
<organism evidence="2 3">
    <name type="scientific">Canavalia gladiata</name>
    <name type="common">Sword bean</name>
    <name type="synonym">Dolichos gladiatus</name>
    <dbReference type="NCBI Taxonomy" id="3824"/>
    <lineage>
        <taxon>Eukaryota</taxon>
        <taxon>Viridiplantae</taxon>
        <taxon>Streptophyta</taxon>
        <taxon>Embryophyta</taxon>
        <taxon>Tracheophyta</taxon>
        <taxon>Spermatophyta</taxon>
        <taxon>Magnoliopsida</taxon>
        <taxon>eudicotyledons</taxon>
        <taxon>Gunneridae</taxon>
        <taxon>Pentapetalae</taxon>
        <taxon>rosids</taxon>
        <taxon>fabids</taxon>
        <taxon>Fabales</taxon>
        <taxon>Fabaceae</taxon>
        <taxon>Papilionoideae</taxon>
        <taxon>50 kb inversion clade</taxon>
        <taxon>NPAAA clade</taxon>
        <taxon>indigoferoid/millettioid clade</taxon>
        <taxon>Phaseoleae</taxon>
        <taxon>Canavalia</taxon>
    </lineage>
</organism>
<evidence type="ECO:0000313" key="3">
    <source>
        <dbReference type="Proteomes" id="UP001367508"/>
    </source>
</evidence>
<sequence>MGSADQTSIQHTIDISEEIEPVLWPECCIYKVPTSLFKVKEGAYTPLVISIGPMHYDKTKREEMQGQKNRYFQLFKKRLVNKDDLEQYKAILGKEEPKIRNCYLKKFTIKPAEFVDMILLDAVFIMELFLREAKRWEYKDDYLITQRCISKSIQCDLLLLENQLPIKVLEKLYDTVVPSNDKKHARFLTLAQEYFGSFYPHHHSSESNIERSKWEMSLHFTDLVRNSYLHNKPSNAERPKKVVLRTATKLNEAGISFEKIEDRCLLDIRFEKKRFFSWFLCLGCLPCCKIFKARFQVPQLKVDHTTECVLRNIIAFEQCHYPDEPYVCNYVHLIDSLIHTKDDVELLVEKETIVHDLGSDKELATLVNGLCKHVVTNSTCYLQIMKDVDEHYNNNWKWAMGTLRWVYFRDPWRSSSTVVGVAVLIFTIFNFYRVTTLLF</sequence>